<protein>
    <submittedName>
        <fullName evidence="2">Aminoglycoside phosphotransferase (APT) family kinase protein</fullName>
    </submittedName>
</protein>
<dbReference type="Pfam" id="PF01636">
    <property type="entry name" value="APH"/>
    <property type="match status" value="1"/>
</dbReference>
<dbReference type="AlphaFoldDB" id="A0A927RLS1"/>
<evidence type="ECO:0000313" key="3">
    <source>
        <dbReference type="Proteomes" id="UP000638648"/>
    </source>
</evidence>
<name>A0A927RLS1_9ACTN</name>
<keyword evidence="2" id="KW-0418">Kinase</keyword>
<dbReference type="GO" id="GO:0004672">
    <property type="term" value="F:protein kinase activity"/>
    <property type="evidence" value="ECO:0007669"/>
    <property type="project" value="InterPro"/>
</dbReference>
<keyword evidence="3" id="KW-1185">Reference proteome</keyword>
<keyword evidence="2" id="KW-0808">Transferase</keyword>
<sequence length="332" mass="36090">MTRSAIDLSPFADDVYAIAAYYGVSEKNVAPAPTQGQVNLTVYLGTELVLRIPRSAKAAEQLSKEAEVIPLVQDAGVPTSELVSYDATLRVGSVPYVVLERLHGATLAEQAPDPTNRRRALESLGEILVTLHRVRLSRVGSIGAIPAPFTFSPSKLLQRLTETGEIGSAQYDWLLEKFDLLQPEGPSQADPVLLHRDVIPSNLIVDQEGRVTALLDWGCAEWGSPARDLVGLPLQALPDLLSGYRSALDVATSGHNDDSDLSLERDALWYHLYLALARLLNDPSTSEDRNWAAPRNATLLDILAFVSSAGMEPWPVLLRRVSLSPNPPMICG</sequence>
<accession>A0A927RLS1</accession>
<dbReference type="Gene3D" id="3.90.1200.10">
    <property type="match status" value="1"/>
</dbReference>
<feature type="domain" description="Protein kinase" evidence="1">
    <location>
        <begin position="24"/>
        <end position="332"/>
    </location>
</feature>
<proteinExistence type="predicted"/>
<evidence type="ECO:0000313" key="2">
    <source>
        <dbReference type="EMBL" id="MBE1608148.1"/>
    </source>
</evidence>
<dbReference type="Proteomes" id="UP000638648">
    <property type="component" value="Unassembled WGS sequence"/>
</dbReference>
<dbReference type="PANTHER" id="PTHR21310:SF15">
    <property type="entry name" value="AMINOGLYCOSIDE PHOSPHOTRANSFERASE DOMAIN-CONTAINING PROTEIN"/>
    <property type="match status" value="1"/>
</dbReference>
<dbReference type="Gene3D" id="3.30.200.20">
    <property type="entry name" value="Phosphorylase Kinase, domain 1"/>
    <property type="match status" value="1"/>
</dbReference>
<dbReference type="EMBL" id="JADBEM010000001">
    <property type="protein sequence ID" value="MBE1608148.1"/>
    <property type="molecule type" value="Genomic_DNA"/>
</dbReference>
<dbReference type="InterPro" id="IPR011009">
    <property type="entry name" value="Kinase-like_dom_sf"/>
</dbReference>
<evidence type="ECO:0000259" key="1">
    <source>
        <dbReference type="PROSITE" id="PS50011"/>
    </source>
</evidence>
<dbReference type="InterPro" id="IPR000719">
    <property type="entry name" value="Prot_kinase_dom"/>
</dbReference>
<gene>
    <name evidence="2" type="ORF">HEB94_004996</name>
</gene>
<reference evidence="2" key="1">
    <citation type="submission" date="2020-10" db="EMBL/GenBank/DDBJ databases">
        <title>Sequencing the genomes of 1000 actinobacteria strains.</title>
        <authorList>
            <person name="Klenk H.-P."/>
        </authorList>
    </citation>
    <scope>NUCLEOTIDE SEQUENCE</scope>
    <source>
        <strain evidence="2">DSM 45354</strain>
    </source>
</reference>
<dbReference type="InterPro" id="IPR002575">
    <property type="entry name" value="Aminoglycoside_PTrfase"/>
</dbReference>
<dbReference type="RefSeq" id="WP_192751978.1">
    <property type="nucleotide sequence ID" value="NZ_BAABJL010000068.1"/>
</dbReference>
<comment type="caution">
    <text evidence="2">The sequence shown here is derived from an EMBL/GenBank/DDBJ whole genome shotgun (WGS) entry which is preliminary data.</text>
</comment>
<dbReference type="PANTHER" id="PTHR21310">
    <property type="entry name" value="AMINOGLYCOSIDE PHOSPHOTRANSFERASE-RELATED-RELATED"/>
    <property type="match status" value="1"/>
</dbReference>
<organism evidence="2 3">
    <name type="scientific">Actinopolymorpha pittospori</name>
    <dbReference type="NCBI Taxonomy" id="648752"/>
    <lineage>
        <taxon>Bacteria</taxon>
        <taxon>Bacillati</taxon>
        <taxon>Actinomycetota</taxon>
        <taxon>Actinomycetes</taxon>
        <taxon>Propionibacteriales</taxon>
        <taxon>Actinopolymorphaceae</taxon>
        <taxon>Actinopolymorpha</taxon>
    </lineage>
</organism>
<dbReference type="SUPFAM" id="SSF56112">
    <property type="entry name" value="Protein kinase-like (PK-like)"/>
    <property type="match status" value="1"/>
</dbReference>
<dbReference type="InterPro" id="IPR051678">
    <property type="entry name" value="AGP_Transferase"/>
</dbReference>
<dbReference type="PROSITE" id="PS50011">
    <property type="entry name" value="PROTEIN_KINASE_DOM"/>
    <property type="match status" value="1"/>
</dbReference>
<dbReference type="GO" id="GO:0005524">
    <property type="term" value="F:ATP binding"/>
    <property type="evidence" value="ECO:0007669"/>
    <property type="project" value="InterPro"/>
</dbReference>